<sequence length="98" mass="10674">MAWMVQVLEITDEHGHGTDKYRKVANSDGEGGMHPLCEHQHDSIDEADKCPEALAKTEEITGIPDGGNADRAAQLETEAERMLAEAAQLKVQDEASET</sequence>
<evidence type="ECO:0000313" key="1">
    <source>
        <dbReference type="EMBL" id="MEP1058675.1"/>
    </source>
</evidence>
<proteinExistence type="predicted"/>
<reference evidence="1 2" key="1">
    <citation type="submission" date="2022-04" db="EMBL/GenBank/DDBJ databases">
        <title>Positive selection, recombination, and allopatry shape intraspecific diversity of widespread and dominant cyanobacteria.</title>
        <authorList>
            <person name="Wei J."/>
            <person name="Shu W."/>
            <person name="Hu C."/>
        </authorList>
    </citation>
    <scope>NUCLEOTIDE SEQUENCE [LARGE SCALE GENOMIC DNA]</scope>
    <source>
        <strain evidence="1 2">AS-A4</strain>
    </source>
</reference>
<dbReference type="RefSeq" id="WP_190447342.1">
    <property type="nucleotide sequence ID" value="NZ_JAMPLM010000006.1"/>
</dbReference>
<dbReference type="Proteomes" id="UP001476950">
    <property type="component" value="Unassembled WGS sequence"/>
</dbReference>
<name>A0ABV0KHJ7_9CYAN</name>
<evidence type="ECO:0000313" key="2">
    <source>
        <dbReference type="Proteomes" id="UP001476950"/>
    </source>
</evidence>
<comment type="caution">
    <text evidence="1">The sequence shown here is derived from an EMBL/GenBank/DDBJ whole genome shotgun (WGS) entry which is preliminary data.</text>
</comment>
<dbReference type="EMBL" id="JAMPLM010000006">
    <property type="protein sequence ID" value="MEP1058675.1"/>
    <property type="molecule type" value="Genomic_DNA"/>
</dbReference>
<organism evidence="1 2">
    <name type="scientific">Stenomitos frigidus AS-A4</name>
    <dbReference type="NCBI Taxonomy" id="2933935"/>
    <lineage>
        <taxon>Bacteria</taxon>
        <taxon>Bacillati</taxon>
        <taxon>Cyanobacteriota</taxon>
        <taxon>Cyanophyceae</taxon>
        <taxon>Leptolyngbyales</taxon>
        <taxon>Leptolyngbyaceae</taxon>
        <taxon>Stenomitos</taxon>
    </lineage>
</organism>
<keyword evidence="2" id="KW-1185">Reference proteome</keyword>
<gene>
    <name evidence="1" type="ORF">NDI38_09515</name>
</gene>
<accession>A0ABV0KHJ7</accession>
<protein>
    <submittedName>
        <fullName evidence="1">Uncharacterized protein</fullName>
    </submittedName>
</protein>